<dbReference type="EMBL" id="SNRW01003291">
    <property type="protein sequence ID" value="KAA6390232.1"/>
    <property type="molecule type" value="Genomic_DNA"/>
</dbReference>
<name>A0A5J4W6C4_9EUKA</name>
<evidence type="ECO:0000313" key="1">
    <source>
        <dbReference type="EMBL" id="KAA6390232.1"/>
    </source>
</evidence>
<organism evidence="1 2">
    <name type="scientific">Streblomastix strix</name>
    <dbReference type="NCBI Taxonomy" id="222440"/>
    <lineage>
        <taxon>Eukaryota</taxon>
        <taxon>Metamonada</taxon>
        <taxon>Preaxostyla</taxon>
        <taxon>Oxymonadida</taxon>
        <taxon>Streblomastigidae</taxon>
        <taxon>Streblomastix</taxon>
    </lineage>
</organism>
<evidence type="ECO:0000313" key="2">
    <source>
        <dbReference type="Proteomes" id="UP000324800"/>
    </source>
</evidence>
<sequence length="184" mass="21424">MAFLKLKLNPTLDAFATRRNALLPRFISPSADNFAEEINGLKHPRDKEVFFSHTPIAIIEKCIQKIQEEYIIVILVLPNWEQCTQIRTLVQVQQWKLSQTKLHKPLEMIYVITKPRSSNLTHDQVNLLTDHAYGSRVVDDYDYRPDKPLSIVSFEEWLYSDSRVVKVLQNSPNNVHELQNRVGL</sequence>
<dbReference type="Proteomes" id="UP000324800">
    <property type="component" value="Unassembled WGS sequence"/>
</dbReference>
<accession>A0A5J4W6C4</accession>
<proteinExistence type="predicted"/>
<reference evidence="1 2" key="1">
    <citation type="submission" date="2019-03" db="EMBL/GenBank/DDBJ databases">
        <title>Single cell metagenomics reveals metabolic interactions within the superorganism composed of flagellate Streblomastix strix and complex community of Bacteroidetes bacteria on its surface.</title>
        <authorList>
            <person name="Treitli S.C."/>
            <person name="Kolisko M."/>
            <person name="Husnik F."/>
            <person name="Keeling P."/>
            <person name="Hampl V."/>
        </authorList>
    </citation>
    <scope>NUCLEOTIDE SEQUENCE [LARGE SCALE GENOMIC DNA]</scope>
    <source>
        <strain evidence="1">ST1C</strain>
    </source>
</reference>
<comment type="caution">
    <text evidence="1">The sequence shown here is derived from an EMBL/GenBank/DDBJ whole genome shotgun (WGS) entry which is preliminary data.</text>
</comment>
<protein>
    <submittedName>
        <fullName evidence="1">Uncharacterized protein</fullName>
    </submittedName>
</protein>
<dbReference type="AlphaFoldDB" id="A0A5J4W6C4"/>
<gene>
    <name evidence="1" type="ORF">EZS28_014241</name>
</gene>